<dbReference type="Gene3D" id="2.60.270.50">
    <property type="match status" value="1"/>
</dbReference>
<dbReference type="EMBL" id="JBHTHX010000799">
    <property type="protein sequence ID" value="MFD0887064.1"/>
    <property type="molecule type" value="Genomic_DNA"/>
</dbReference>
<feature type="signal peptide" evidence="1">
    <location>
        <begin position="1"/>
        <end position="30"/>
    </location>
</feature>
<name>A0ABW3DVS6_9ACTN</name>
<proteinExistence type="predicted"/>
<evidence type="ECO:0000256" key="1">
    <source>
        <dbReference type="SAM" id="SignalP"/>
    </source>
</evidence>
<evidence type="ECO:0000313" key="3">
    <source>
        <dbReference type="Proteomes" id="UP001597024"/>
    </source>
</evidence>
<organism evidence="2 3">
    <name type="scientific">Streptosporangium algeriense</name>
    <dbReference type="NCBI Taxonomy" id="1682748"/>
    <lineage>
        <taxon>Bacteria</taxon>
        <taxon>Bacillati</taxon>
        <taxon>Actinomycetota</taxon>
        <taxon>Actinomycetes</taxon>
        <taxon>Streptosporangiales</taxon>
        <taxon>Streptosporangiaceae</taxon>
        <taxon>Streptosporangium</taxon>
    </lineage>
</organism>
<keyword evidence="3" id="KW-1185">Reference proteome</keyword>
<feature type="chain" id="PRO_5045418574" description="Peptidase inhibitor family I36" evidence="1">
    <location>
        <begin position="31"/>
        <end position="153"/>
    </location>
</feature>
<dbReference type="Proteomes" id="UP001597024">
    <property type="component" value="Unassembled WGS sequence"/>
</dbReference>
<keyword evidence="1" id="KW-0732">Signal</keyword>
<accession>A0ABW3DVS6</accession>
<protein>
    <recommendedName>
        <fullName evidence="4">Peptidase inhibitor family I36</fullName>
    </recommendedName>
</protein>
<reference evidence="3" key="1">
    <citation type="journal article" date="2019" name="Int. J. Syst. Evol. Microbiol.">
        <title>The Global Catalogue of Microorganisms (GCM) 10K type strain sequencing project: providing services to taxonomists for standard genome sequencing and annotation.</title>
        <authorList>
            <consortium name="The Broad Institute Genomics Platform"/>
            <consortium name="The Broad Institute Genome Sequencing Center for Infectious Disease"/>
            <person name="Wu L."/>
            <person name="Ma J."/>
        </authorList>
    </citation>
    <scope>NUCLEOTIDE SEQUENCE [LARGE SCALE GENOMIC DNA]</scope>
    <source>
        <strain evidence="3">CCUG 62974</strain>
    </source>
</reference>
<gene>
    <name evidence="2" type="ORF">ACFQ08_21160</name>
</gene>
<evidence type="ECO:0008006" key="4">
    <source>
        <dbReference type="Google" id="ProtNLM"/>
    </source>
</evidence>
<sequence>MKLATWTVAGIAAGLAAATLLVPATANASAAEPPASSAARSTDVNFHNDTDCTLVQIGKETYHGIWVIEPNASIAPHSSDHFKTESDGFLTGTEAAIKYRATNCSRAGKEVRFHWSNPYYGRNSYDFNGTDGAFTTRYTGGNGNNATVDAYVS</sequence>
<evidence type="ECO:0000313" key="2">
    <source>
        <dbReference type="EMBL" id="MFD0887064.1"/>
    </source>
</evidence>
<comment type="caution">
    <text evidence="2">The sequence shown here is derived from an EMBL/GenBank/DDBJ whole genome shotgun (WGS) entry which is preliminary data.</text>
</comment>